<name>A0A099KFS4_COLPS</name>
<feature type="chain" id="PRO_5001948592" evidence="1">
    <location>
        <begin position="23"/>
        <end position="131"/>
    </location>
</feature>
<dbReference type="AlphaFoldDB" id="A0A099KFS4"/>
<gene>
    <name evidence="2" type="ORF">ND2E_0165</name>
</gene>
<accession>A0A099KFS4</accession>
<keyword evidence="1" id="KW-0732">Signal</keyword>
<evidence type="ECO:0000256" key="1">
    <source>
        <dbReference type="SAM" id="SignalP"/>
    </source>
</evidence>
<feature type="signal peptide" evidence="1">
    <location>
        <begin position="1"/>
        <end position="22"/>
    </location>
</feature>
<comment type="caution">
    <text evidence="2">The sequence shown here is derived from an EMBL/GenBank/DDBJ whole genome shotgun (WGS) entry which is preliminary data.</text>
</comment>
<evidence type="ECO:0000313" key="3">
    <source>
        <dbReference type="Proteomes" id="UP000029843"/>
    </source>
</evidence>
<proteinExistence type="predicted"/>
<protein>
    <submittedName>
        <fullName evidence="2">Uncharacterized protein</fullName>
    </submittedName>
</protein>
<dbReference type="RefSeq" id="WP_033094770.1">
    <property type="nucleotide sequence ID" value="NZ_JQED01000042.1"/>
</dbReference>
<dbReference type="PATRIC" id="fig|28229.4.peg.3104"/>
<dbReference type="OrthoDB" id="5733495at2"/>
<organism evidence="2 3">
    <name type="scientific">Colwellia psychrerythraea</name>
    <name type="common">Vibrio psychroerythus</name>
    <dbReference type="NCBI Taxonomy" id="28229"/>
    <lineage>
        <taxon>Bacteria</taxon>
        <taxon>Pseudomonadati</taxon>
        <taxon>Pseudomonadota</taxon>
        <taxon>Gammaproteobacteria</taxon>
        <taxon>Alteromonadales</taxon>
        <taxon>Colwelliaceae</taxon>
        <taxon>Colwellia</taxon>
    </lineage>
</organism>
<evidence type="ECO:0000313" key="2">
    <source>
        <dbReference type="EMBL" id="KGJ88872.1"/>
    </source>
</evidence>
<dbReference type="Proteomes" id="UP000029843">
    <property type="component" value="Unassembled WGS sequence"/>
</dbReference>
<dbReference type="EMBL" id="JQED01000042">
    <property type="protein sequence ID" value="KGJ88872.1"/>
    <property type="molecule type" value="Genomic_DNA"/>
</dbReference>
<reference evidence="2 3" key="1">
    <citation type="submission" date="2014-08" db="EMBL/GenBank/DDBJ databases">
        <title>Genomic and Phenotypic Diversity of Colwellia psychrerythraea strains from Disparate Marine Basins.</title>
        <authorList>
            <person name="Techtmann S.M."/>
            <person name="Stelling S.C."/>
            <person name="Utturkar S.M."/>
            <person name="Alshibli N."/>
            <person name="Harris A."/>
            <person name="Brown S.D."/>
            <person name="Hazen T.C."/>
        </authorList>
    </citation>
    <scope>NUCLEOTIDE SEQUENCE [LARGE SCALE GENOMIC DNA]</scope>
    <source>
        <strain evidence="2 3">ND2E</strain>
    </source>
</reference>
<sequence precursor="true">MKKLLLVAIFILLSSVPRFVQADMKIGAAIDMDLSLVAQIDRYNIVLGDSGFAVDYLIKTGQFENTAPLSWYFAAGGWTEWDDGFGVRAPVGISWYFAKGWDLYGQVQPVADFDDGFKFNVDGAIGVRFSF</sequence>